<dbReference type="EMBL" id="LN890655">
    <property type="protein sequence ID" value="CUS01977.2"/>
    <property type="molecule type" value="Genomic_DNA"/>
</dbReference>
<sequence>MPPLTRWHIKSALLYLAAAMTLGVALALSAVVEMPGWLAYLSPSFFHLIMVGWVTQLIFGVIFWMFPIVTKARPRGNERLGWATYVLLNVGLLLRVLCEPLNAVNSRGPWGWGLVLSALFQWLAAVFFVINAWPRVKERYRGE</sequence>
<proteinExistence type="predicted"/>
<feature type="transmembrane region" description="Helical" evidence="1">
    <location>
        <begin position="80"/>
        <end position="98"/>
    </location>
</feature>
<dbReference type="SUPFAM" id="SSF81442">
    <property type="entry name" value="Cytochrome c oxidase subunit I-like"/>
    <property type="match status" value="1"/>
</dbReference>
<reference evidence="2" key="1">
    <citation type="submission" date="2016-01" db="EMBL/GenBank/DDBJ databases">
        <authorList>
            <person name="Mcilroy J.S."/>
            <person name="Karst M S."/>
            <person name="Albertsen M."/>
        </authorList>
    </citation>
    <scope>NUCLEOTIDE SEQUENCE</scope>
    <source>
        <strain evidence="2">Cfx-K</strain>
    </source>
</reference>
<keyword evidence="1" id="KW-0472">Membrane</keyword>
<dbReference type="AlphaFoldDB" id="A0A170PDD9"/>
<feature type="transmembrane region" description="Helical" evidence="1">
    <location>
        <begin position="44"/>
        <end position="68"/>
    </location>
</feature>
<evidence type="ECO:0000256" key="1">
    <source>
        <dbReference type="SAM" id="Phobius"/>
    </source>
</evidence>
<feature type="transmembrane region" description="Helical" evidence="1">
    <location>
        <begin position="110"/>
        <end position="133"/>
    </location>
</feature>
<evidence type="ECO:0000313" key="2">
    <source>
        <dbReference type="EMBL" id="CUS01977.2"/>
    </source>
</evidence>
<dbReference type="OrthoDB" id="161774at2"/>
<keyword evidence="3" id="KW-1185">Reference proteome</keyword>
<feature type="transmembrane region" description="Helical" evidence="1">
    <location>
        <begin position="12"/>
        <end position="32"/>
    </location>
</feature>
<gene>
    <name evidence="2" type="ORF">CFX0092_A0096</name>
</gene>
<organism evidence="2 3">
    <name type="scientific">Candidatus Promineifilum breve</name>
    <dbReference type="NCBI Taxonomy" id="1806508"/>
    <lineage>
        <taxon>Bacteria</taxon>
        <taxon>Bacillati</taxon>
        <taxon>Chloroflexota</taxon>
        <taxon>Ardenticatenia</taxon>
        <taxon>Candidatus Promineifilales</taxon>
        <taxon>Candidatus Promineifilaceae</taxon>
        <taxon>Candidatus Promineifilum</taxon>
    </lineage>
</organism>
<dbReference type="Proteomes" id="UP000215027">
    <property type="component" value="Chromosome I"/>
</dbReference>
<dbReference type="KEGG" id="pbf:CFX0092_A0096"/>
<dbReference type="Gene3D" id="1.20.210.10">
    <property type="entry name" value="Cytochrome c oxidase-like, subunit I domain"/>
    <property type="match status" value="1"/>
</dbReference>
<dbReference type="RefSeq" id="WP_095041643.1">
    <property type="nucleotide sequence ID" value="NZ_LN890655.1"/>
</dbReference>
<evidence type="ECO:0000313" key="3">
    <source>
        <dbReference type="Proteomes" id="UP000215027"/>
    </source>
</evidence>
<protein>
    <submittedName>
        <fullName evidence="2">Uncharacterized protein</fullName>
    </submittedName>
</protein>
<name>A0A170PDD9_9CHLR</name>
<dbReference type="InterPro" id="IPR036927">
    <property type="entry name" value="Cyt_c_oxase-like_su1_sf"/>
</dbReference>
<keyword evidence="1" id="KW-0812">Transmembrane</keyword>
<accession>A0A170PDD9</accession>
<keyword evidence="1" id="KW-1133">Transmembrane helix</keyword>